<dbReference type="AlphaFoldDB" id="A0AAD5YLT3"/>
<evidence type="ECO:0000313" key="3">
    <source>
        <dbReference type="Proteomes" id="UP001213000"/>
    </source>
</evidence>
<dbReference type="Gene3D" id="3.40.50.300">
    <property type="entry name" value="P-loop containing nucleotide triphosphate hydrolases"/>
    <property type="match status" value="1"/>
</dbReference>
<accession>A0AAD5YLT3</accession>
<dbReference type="Pfam" id="PF01926">
    <property type="entry name" value="MMR_HSR1"/>
    <property type="match status" value="1"/>
</dbReference>
<name>A0AAD5YLT3_9AGAR</name>
<dbReference type="InterPro" id="IPR027417">
    <property type="entry name" value="P-loop_NTPase"/>
</dbReference>
<organism evidence="2 3">
    <name type="scientific">Leucocoprinus birnbaumii</name>
    <dbReference type="NCBI Taxonomy" id="56174"/>
    <lineage>
        <taxon>Eukaryota</taxon>
        <taxon>Fungi</taxon>
        <taxon>Dikarya</taxon>
        <taxon>Basidiomycota</taxon>
        <taxon>Agaricomycotina</taxon>
        <taxon>Agaricomycetes</taxon>
        <taxon>Agaricomycetidae</taxon>
        <taxon>Agaricales</taxon>
        <taxon>Agaricineae</taxon>
        <taxon>Agaricaceae</taxon>
        <taxon>Leucocoprinus</taxon>
    </lineage>
</organism>
<protein>
    <recommendedName>
        <fullName evidence="1">G domain-containing protein</fullName>
    </recommendedName>
</protein>
<gene>
    <name evidence="2" type="ORF">NP233_g9927</name>
</gene>
<dbReference type="Proteomes" id="UP001213000">
    <property type="component" value="Unassembled WGS sequence"/>
</dbReference>
<dbReference type="SUPFAM" id="SSF52540">
    <property type="entry name" value="P-loop containing nucleoside triphosphate hydrolases"/>
    <property type="match status" value="1"/>
</dbReference>
<dbReference type="GO" id="GO:0005525">
    <property type="term" value="F:GTP binding"/>
    <property type="evidence" value="ECO:0007669"/>
    <property type="project" value="InterPro"/>
</dbReference>
<dbReference type="InterPro" id="IPR006073">
    <property type="entry name" value="GTP-bd"/>
</dbReference>
<keyword evidence="3" id="KW-1185">Reference proteome</keyword>
<comment type="caution">
    <text evidence="2">The sequence shown here is derived from an EMBL/GenBank/DDBJ whole genome shotgun (WGS) entry which is preliminary data.</text>
</comment>
<sequence>MAQDIKNSADFRTDDIIIAFMGPTGSGKSFFIDLLTRQPGKRACNTPRSVTQEVEAIRIECPGDVHGRSIVLVDTPGFDDTSRSDMQVLELISNWLVATYKHQVTLSGLIYLHCITNNRMAGHPYKNLRIFGELCGDVAMSQVLLVTTQWQRLVEGREVGEARLGELKDKFWKPLIQRGSDVDALREATSEDAWRVVTTLVERRRNLRQAILLQQELVDSGVTLKETYAGQALYTDYQRKLAEQKQHMKSLLGKVEALKGAGLQKDALQKEYNLIHQEFEKTFGEAKTLKRSNFERLVSLLHFLTKPKAVCGSGSLGGEAVQLSLTN</sequence>
<proteinExistence type="predicted"/>
<evidence type="ECO:0000313" key="2">
    <source>
        <dbReference type="EMBL" id="KAJ3561873.1"/>
    </source>
</evidence>
<feature type="domain" description="G" evidence="1">
    <location>
        <begin position="18"/>
        <end position="81"/>
    </location>
</feature>
<dbReference type="CDD" id="cd00882">
    <property type="entry name" value="Ras_like_GTPase"/>
    <property type="match status" value="1"/>
</dbReference>
<reference evidence="2" key="1">
    <citation type="submission" date="2022-07" db="EMBL/GenBank/DDBJ databases">
        <title>Genome Sequence of Leucocoprinus birnbaumii.</title>
        <authorList>
            <person name="Buettner E."/>
        </authorList>
    </citation>
    <scope>NUCLEOTIDE SEQUENCE</scope>
    <source>
        <strain evidence="2">VT141</strain>
    </source>
</reference>
<dbReference type="EMBL" id="JANIEX010000942">
    <property type="protein sequence ID" value="KAJ3561873.1"/>
    <property type="molecule type" value="Genomic_DNA"/>
</dbReference>
<evidence type="ECO:0000259" key="1">
    <source>
        <dbReference type="Pfam" id="PF01926"/>
    </source>
</evidence>